<dbReference type="GO" id="GO:0004673">
    <property type="term" value="F:protein histidine kinase activity"/>
    <property type="evidence" value="ECO:0007669"/>
    <property type="project" value="UniProtKB-EC"/>
</dbReference>
<protein>
    <submittedName>
        <fullName evidence="3">Sensor histidine kinase</fullName>
        <ecNumber evidence="3">2.7.13.3</ecNumber>
    </submittedName>
</protein>
<evidence type="ECO:0000313" key="3">
    <source>
        <dbReference type="EMBL" id="MEY8762039.1"/>
    </source>
</evidence>
<feature type="transmembrane region" description="Helical" evidence="1">
    <location>
        <begin position="12"/>
        <end position="32"/>
    </location>
</feature>
<comment type="caution">
    <text evidence="3">The sequence shown here is derived from an EMBL/GenBank/DDBJ whole genome shotgun (WGS) entry which is preliminary data.</text>
</comment>
<feature type="domain" description="Sensor histidine kinase NatK-like C-terminal" evidence="2">
    <location>
        <begin position="340"/>
        <end position="444"/>
    </location>
</feature>
<keyword evidence="1" id="KW-1133">Transmembrane helix</keyword>
<dbReference type="RefSeq" id="WP_369868285.1">
    <property type="nucleotide sequence ID" value="NZ_JBGFFE010000001.1"/>
</dbReference>
<keyword evidence="3" id="KW-0808">Transferase</keyword>
<dbReference type="Pfam" id="PF14501">
    <property type="entry name" value="HATPase_c_5"/>
    <property type="match status" value="1"/>
</dbReference>
<dbReference type="InterPro" id="IPR036890">
    <property type="entry name" value="HATPase_C_sf"/>
</dbReference>
<evidence type="ECO:0000256" key="1">
    <source>
        <dbReference type="SAM" id="Phobius"/>
    </source>
</evidence>
<dbReference type="EC" id="2.7.13.3" evidence="3"/>
<keyword evidence="4" id="KW-1185">Reference proteome</keyword>
<organism evidence="3 4">
    <name type="scientific">Clostridium lapidicellarium</name>
    <dbReference type="NCBI Taxonomy" id="3240931"/>
    <lineage>
        <taxon>Bacteria</taxon>
        <taxon>Bacillati</taxon>
        <taxon>Bacillota</taxon>
        <taxon>Clostridia</taxon>
        <taxon>Eubacteriales</taxon>
        <taxon>Clostridiaceae</taxon>
        <taxon>Clostridium</taxon>
    </lineage>
</organism>
<dbReference type="InterPro" id="IPR032834">
    <property type="entry name" value="NatK-like_C"/>
</dbReference>
<name>A0ABV4DS10_9CLOT</name>
<accession>A0ABV4DS10</accession>
<feature type="transmembrane region" description="Helical" evidence="1">
    <location>
        <begin position="160"/>
        <end position="181"/>
    </location>
</feature>
<gene>
    <name evidence="3" type="ORF">AB8S09_00065</name>
</gene>
<keyword evidence="1" id="KW-0472">Membrane</keyword>
<dbReference type="EMBL" id="JBGFFE010000001">
    <property type="protein sequence ID" value="MEY8762039.1"/>
    <property type="molecule type" value="Genomic_DNA"/>
</dbReference>
<dbReference type="PANTHER" id="PTHR40448:SF1">
    <property type="entry name" value="TWO-COMPONENT SENSOR HISTIDINE KINASE"/>
    <property type="match status" value="1"/>
</dbReference>
<evidence type="ECO:0000259" key="2">
    <source>
        <dbReference type="Pfam" id="PF14501"/>
    </source>
</evidence>
<keyword evidence="1" id="KW-0812">Transmembrane</keyword>
<keyword evidence="3" id="KW-0418">Kinase</keyword>
<reference evidence="3 4" key="1">
    <citation type="submission" date="2024-08" db="EMBL/GenBank/DDBJ databases">
        <title>Clostridium lapicellarii sp. nov., and Clostridium renhuaiense sp. nov., two species isolated from the mud in a fermentation cellar used for producing sauce-flavour Chinese liquors.</title>
        <authorList>
            <person name="Yang F."/>
            <person name="Wang H."/>
            <person name="Chen L.Q."/>
            <person name="Zhou N."/>
            <person name="Lu J.J."/>
            <person name="Pu X.X."/>
            <person name="Wan B."/>
            <person name="Wang L."/>
            <person name="Liu S.J."/>
        </authorList>
    </citation>
    <scope>NUCLEOTIDE SEQUENCE [LARGE SCALE GENOMIC DNA]</scope>
    <source>
        <strain evidence="3 4">MT-113</strain>
    </source>
</reference>
<proteinExistence type="predicted"/>
<dbReference type="PANTHER" id="PTHR40448">
    <property type="entry name" value="TWO-COMPONENT SENSOR HISTIDINE KINASE"/>
    <property type="match status" value="1"/>
</dbReference>
<feature type="transmembrane region" description="Helical" evidence="1">
    <location>
        <begin position="52"/>
        <end position="77"/>
    </location>
</feature>
<sequence>MIIKEFPLSKLFTELVLPPIPVSILCCISIWILSGYKTDFHKAEKYFLTSYLIGMVLQTGSYVIVFPLLIAVTIAELKNSKDMMDTLKVLMAIFSIYFVEVMLKALNGAYFYWKDSSRIKNYAMVYAVVPAGVFLISILKNTVFKGRNRYAKDSLWRARLRLMFALSIPIMVSIRLIYPYVNSRSYGSFSFVIDWYIPIAIPLFSIVLILFIIYNYEKSIGIQVELKREVEERHRLEEYASVVEEMYGQTRKFKHDYKNMLLPLKGYIDSEDTKGLKKFFYENVMHIDDHINWSSTNIDKLGYIRISALKALISAKLIKALSKNIDVRVEIVENISRVDMNIMDLCRIAGILMDNALEGVEKCDTPRLYFCAFNRGSYVVLVFKNNFKGEKPVIHKIWEKGFSTKGEDRGLGLYTVKNIIDEKYNNVFMNTSVEDSQFIQELWIKDTTSPT</sequence>
<dbReference type="Gene3D" id="3.30.565.10">
    <property type="entry name" value="Histidine kinase-like ATPase, C-terminal domain"/>
    <property type="match status" value="1"/>
</dbReference>
<feature type="transmembrane region" description="Helical" evidence="1">
    <location>
        <begin position="193"/>
        <end position="214"/>
    </location>
</feature>
<evidence type="ECO:0000313" key="4">
    <source>
        <dbReference type="Proteomes" id="UP001565220"/>
    </source>
</evidence>
<feature type="transmembrane region" description="Helical" evidence="1">
    <location>
        <begin position="89"/>
        <end position="113"/>
    </location>
</feature>
<dbReference type="Proteomes" id="UP001565220">
    <property type="component" value="Unassembled WGS sequence"/>
</dbReference>
<feature type="transmembrane region" description="Helical" evidence="1">
    <location>
        <begin position="119"/>
        <end position="139"/>
    </location>
</feature>
<dbReference type="SUPFAM" id="SSF55874">
    <property type="entry name" value="ATPase domain of HSP90 chaperone/DNA topoisomerase II/histidine kinase"/>
    <property type="match status" value="1"/>
</dbReference>